<dbReference type="EMBL" id="UZAN01048511">
    <property type="protein sequence ID" value="VDP86498.1"/>
    <property type="molecule type" value="Genomic_DNA"/>
</dbReference>
<evidence type="ECO:0000313" key="4">
    <source>
        <dbReference type="WBParaSite" id="ECPE_0001014701-mRNA-1"/>
    </source>
</evidence>
<proteinExistence type="predicted"/>
<protein>
    <submittedName>
        <fullName evidence="4">ATPase_AAA_core domain-containing protein</fullName>
    </submittedName>
</protein>
<evidence type="ECO:0000256" key="1">
    <source>
        <dbReference type="SAM" id="MobiDB-lite"/>
    </source>
</evidence>
<sequence length="119" mass="13075">MQDRAFQSVTTVCEQYQDVRAIICDEPNLLFNASDSKQSPSRRRQCFEEGSKKPSNISSPTHNANGFNGGTSAIPVVKDIRGYPVDFEMPSVTIAVSLAVCKSAKSYLTKRTTVHSSKD</sequence>
<keyword evidence="3" id="KW-1185">Reference proteome</keyword>
<dbReference type="Proteomes" id="UP000272942">
    <property type="component" value="Unassembled WGS sequence"/>
</dbReference>
<reference evidence="2 3" key="2">
    <citation type="submission" date="2018-11" db="EMBL/GenBank/DDBJ databases">
        <authorList>
            <consortium name="Pathogen Informatics"/>
        </authorList>
    </citation>
    <scope>NUCLEOTIDE SEQUENCE [LARGE SCALE GENOMIC DNA]</scope>
    <source>
        <strain evidence="2 3">Egypt</strain>
    </source>
</reference>
<evidence type="ECO:0000313" key="2">
    <source>
        <dbReference type="EMBL" id="VDP86498.1"/>
    </source>
</evidence>
<dbReference type="AlphaFoldDB" id="A0A183AT30"/>
<reference evidence="4" key="1">
    <citation type="submission" date="2016-06" db="UniProtKB">
        <authorList>
            <consortium name="WormBaseParasite"/>
        </authorList>
    </citation>
    <scope>IDENTIFICATION</scope>
</reference>
<organism evidence="4">
    <name type="scientific">Echinostoma caproni</name>
    <dbReference type="NCBI Taxonomy" id="27848"/>
    <lineage>
        <taxon>Eukaryota</taxon>
        <taxon>Metazoa</taxon>
        <taxon>Spiralia</taxon>
        <taxon>Lophotrochozoa</taxon>
        <taxon>Platyhelminthes</taxon>
        <taxon>Trematoda</taxon>
        <taxon>Digenea</taxon>
        <taxon>Plagiorchiida</taxon>
        <taxon>Echinostomata</taxon>
        <taxon>Echinostomatoidea</taxon>
        <taxon>Echinostomatidae</taxon>
        <taxon>Echinostoma</taxon>
    </lineage>
</organism>
<evidence type="ECO:0000313" key="3">
    <source>
        <dbReference type="Proteomes" id="UP000272942"/>
    </source>
</evidence>
<gene>
    <name evidence="2" type="ORF">ECPE_LOCUS10114</name>
</gene>
<dbReference type="WBParaSite" id="ECPE_0001014701-mRNA-1">
    <property type="protein sequence ID" value="ECPE_0001014701-mRNA-1"/>
    <property type="gene ID" value="ECPE_0001014701"/>
</dbReference>
<feature type="compositionally biased region" description="Polar residues" evidence="1">
    <location>
        <begin position="53"/>
        <end position="66"/>
    </location>
</feature>
<feature type="region of interest" description="Disordered" evidence="1">
    <location>
        <begin position="34"/>
        <end position="71"/>
    </location>
</feature>
<name>A0A183AT30_9TREM</name>
<accession>A0A183AT30</accession>